<dbReference type="InterPro" id="IPR017853">
    <property type="entry name" value="GH"/>
</dbReference>
<dbReference type="GO" id="GO:0005576">
    <property type="term" value="C:extracellular region"/>
    <property type="evidence" value="ECO:0007669"/>
    <property type="project" value="UniProtKB-SubCell"/>
</dbReference>
<dbReference type="InterPro" id="IPR055372">
    <property type="entry name" value="CBM96"/>
</dbReference>
<dbReference type="GO" id="GO:0004565">
    <property type="term" value="F:beta-galactosidase activity"/>
    <property type="evidence" value="ECO:0007669"/>
    <property type="project" value="InterPro"/>
</dbReference>
<evidence type="ECO:0000313" key="9">
    <source>
        <dbReference type="EMBL" id="VGO20674.1"/>
    </source>
</evidence>
<keyword evidence="2" id="KW-0964">Secreted</keyword>
<evidence type="ECO:0000313" key="10">
    <source>
        <dbReference type="Proteomes" id="UP000346198"/>
    </source>
</evidence>
<evidence type="ECO:0000256" key="6">
    <source>
        <dbReference type="SAM" id="SignalP"/>
    </source>
</evidence>
<gene>
    <name evidence="9" type="ORF">SCARR_02740</name>
</gene>
<proteinExistence type="predicted"/>
<evidence type="ECO:0000256" key="2">
    <source>
        <dbReference type="ARBA" id="ARBA00022525"/>
    </source>
</evidence>
<feature type="domain" description="Carbohydrate-binding module family 96" evidence="8">
    <location>
        <begin position="506"/>
        <end position="650"/>
    </location>
</feature>
<evidence type="ECO:0000259" key="7">
    <source>
        <dbReference type="Pfam" id="PF02449"/>
    </source>
</evidence>
<keyword evidence="10" id="KW-1185">Reference proteome</keyword>
<dbReference type="SUPFAM" id="SSF51445">
    <property type="entry name" value="(Trans)glycosidases"/>
    <property type="match status" value="1"/>
</dbReference>
<keyword evidence="3 6" id="KW-0732">Signal</keyword>
<reference evidence="9 10" key="1">
    <citation type="submission" date="2019-04" db="EMBL/GenBank/DDBJ databases">
        <authorList>
            <person name="Van Vliet M D."/>
        </authorList>
    </citation>
    <scope>NUCLEOTIDE SEQUENCE [LARGE SCALE GENOMIC DNA]</scope>
    <source>
        <strain evidence="9 10">F21</strain>
    </source>
</reference>
<dbReference type="NCBIfam" id="NF033679">
    <property type="entry name" value="DNRLRE_dom"/>
    <property type="match status" value="1"/>
</dbReference>
<dbReference type="GO" id="GO:0009341">
    <property type="term" value="C:beta-galactosidase complex"/>
    <property type="evidence" value="ECO:0007669"/>
    <property type="project" value="InterPro"/>
</dbReference>
<keyword evidence="5" id="KW-0326">Glycosidase</keyword>
<dbReference type="Pfam" id="PF02449">
    <property type="entry name" value="Glyco_hydro_42"/>
    <property type="match status" value="1"/>
</dbReference>
<comment type="subcellular location">
    <subcellularLocation>
        <location evidence="1">Secreted</location>
    </subcellularLocation>
</comment>
<dbReference type="Gene3D" id="3.20.20.80">
    <property type="entry name" value="Glycosidases"/>
    <property type="match status" value="1"/>
</dbReference>
<dbReference type="InterPro" id="IPR013529">
    <property type="entry name" value="Glyco_hydro_42_N"/>
</dbReference>
<accession>A0A6C2UMY3</accession>
<feature type="chain" id="PRO_5025434721" evidence="6">
    <location>
        <begin position="23"/>
        <end position="782"/>
    </location>
</feature>
<organism evidence="9 10">
    <name type="scientific">Pontiella sulfatireligans</name>
    <dbReference type="NCBI Taxonomy" id="2750658"/>
    <lineage>
        <taxon>Bacteria</taxon>
        <taxon>Pseudomonadati</taxon>
        <taxon>Kiritimatiellota</taxon>
        <taxon>Kiritimatiellia</taxon>
        <taxon>Kiritimatiellales</taxon>
        <taxon>Pontiellaceae</taxon>
        <taxon>Pontiella</taxon>
    </lineage>
</organism>
<keyword evidence="4" id="KW-0378">Hydrolase</keyword>
<dbReference type="Proteomes" id="UP000346198">
    <property type="component" value="Unassembled WGS sequence"/>
</dbReference>
<feature type="signal peptide" evidence="6">
    <location>
        <begin position="1"/>
        <end position="22"/>
    </location>
</feature>
<evidence type="ECO:0000259" key="8">
    <source>
        <dbReference type="Pfam" id="PF24517"/>
    </source>
</evidence>
<dbReference type="EMBL" id="CAAHFH010000002">
    <property type="protein sequence ID" value="VGO20674.1"/>
    <property type="molecule type" value="Genomic_DNA"/>
</dbReference>
<feature type="domain" description="Glycoside hydrolase family 42 N-terminal" evidence="7">
    <location>
        <begin position="57"/>
        <end position="112"/>
    </location>
</feature>
<protein>
    <submittedName>
        <fullName evidence="9">Uncharacterized protein</fullName>
    </submittedName>
</protein>
<evidence type="ECO:0000256" key="1">
    <source>
        <dbReference type="ARBA" id="ARBA00004613"/>
    </source>
</evidence>
<dbReference type="GO" id="GO:0005975">
    <property type="term" value="P:carbohydrate metabolic process"/>
    <property type="evidence" value="ECO:0007669"/>
    <property type="project" value="InterPro"/>
</dbReference>
<evidence type="ECO:0000256" key="3">
    <source>
        <dbReference type="ARBA" id="ARBA00022729"/>
    </source>
</evidence>
<dbReference type="AlphaFoldDB" id="A0A6C2UMY3"/>
<sequence length="782" mass="86318">MFGLTPICVVTVMVGLAFGALAEPSQVGICDLQTRTERFDPDYVRVIQANNAHTGQALQWADVEPVQGTYDFSGLDLSLKQIQETGRYAIIKLNGNDKPDWLFDIAPYHTNTTWDTSVFDTIGIPMFWHTNFVSAYSNLLAAYGTYLETNAYHAIISGVRQNFNPIGTEHTSVPTEYRDLSQWFVPPGVEQGPEYSASIVLDYKNAIVDTHIERIMPHTFVYIRSNIEDSILETNRALFESGQLGFFHTGASMEQNQVFNQDWRYSRYLEFCKTGQTRGFCEMAGWFQYLDKYPATAFPKVQWNYWRLLSDLHCGVSMSGFHYSTLFSGLFGEPEYDASWQFADRYLGLHAEPSATPGAWVALRGTGDNYAGDYNFLMERLPGDTSTEVVNIGSINIRYGAWARSLPAGGTMNFSVNSNVFAVGEAMTARVVYFDGGTGNWEFRQGGGTAMTVTNANSGDWIEAETVISNSANLQFVNVGIEGAVFHMLELNRMEPPVVEPALTNVFTAADDTFIAQAYPDQNKGSLGFVRLRSDVGENAKTILVKFSVGSITGKIASVKLRLHSIDLEDLATVRPAASSWAETAVTWNTRPTLGEIIAGSHAVSGKWCEWDVTAVVTNSGTYSFAIENEINGDRDFTSKEGGLPPELIVELYDAEGSYRVWTGEHGLYDEAADHTADPDADEINNLLEYGLGGSPTNGDSAAMLPTFGSGLDYVYRRRSDAGLRGLDYQVITTTNLVTGTWSTNGCVETGDAEIDAAFEFVTNAVAMDQPHRFLQLLIEMD</sequence>
<name>A0A6C2UMY3_9BACT</name>
<dbReference type="RefSeq" id="WP_136062200.1">
    <property type="nucleotide sequence ID" value="NZ_CAAHFH010000002.1"/>
</dbReference>
<evidence type="ECO:0000256" key="4">
    <source>
        <dbReference type="ARBA" id="ARBA00022801"/>
    </source>
</evidence>
<evidence type="ECO:0000256" key="5">
    <source>
        <dbReference type="ARBA" id="ARBA00023295"/>
    </source>
</evidence>
<dbReference type="Pfam" id="PF24517">
    <property type="entry name" value="CBM96"/>
    <property type="match status" value="1"/>
</dbReference>